<comment type="caution">
    <text evidence="1">The sequence shown here is derived from an EMBL/GenBank/DDBJ whole genome shotgun (WGS) entry which is preliminary data.</text>
</comment>
<protein>
    <submittedName>
        <fullName evidence="1">Disease resistance protein</fullName>
    </submittedName>
</protein>
<evidence type="ECO:0000313" key="1">
    <source>
        <dbReference type="EMBL" id="KAJ4718621.1"/>
    </source>
</evidence>
<accession>A0ACC1Y5H2</accession>
<dbReference type="Proteomes" id="UP001164539">
    <property type="component" value="Chromosome 5"/>
</dbReference>
<organism evidence="1 2">
    <name type="scientific">Melia azedarach</name>
    <name type="common">Chinaberry tree</name>
    <dbReference type="NCBI Taxonomy" id="155640"/>
    <lineage>
        <taxon>Eukaryota</taxon>
        <taxon>Viridiplantae</taxon>
        <taxon>Streptophyta</taxon>
        <taxon>Embryophyta</taxon>
        <taxon>Tracheophyta</taxon>
        <taxon>Spermatophyta</taxon>
        <taxon>Magnoliopsida</taxon>
        <taxon>eudicotyledons</taxon>
        <taxon>Gunneridae</taxon>
        <taxon>Pentapetalae</taxon>
        <taxon>rosids</taxon>
        <taxon>malvids</taxon>
        <taxon>Sapindales</taxon>
        <taxon>Meliaceae</taxon>
        <taxon>Melia</taxon>
    </lineage>
</organism>
<dbReference type="EMBL" id="CM051398">
    <property type="protein sequence ID" value="KAJ4718621.1"/>
    <property type="molecule type" value="Genomic_DNA"/>
</dbReference>
<gene>
    <name evidence="1" type="ORF">OWV82_010280</name>
</gene>
<keyword evidence="2" id="KW-1185">Reference proteome</keyword>
<name>A0ACC1Y5H2_MELAZ</name>
<sequence length="851" mass="97585">MEFVVAILDILKSVGRPVCKYVEYHRKLDENMEKLKSMLQELNSQKEDTEETLKAQSDRGRKAKNEVDNWLRNVKKINDETDDIEKEVNKGRYFSRARLGKLVQEKIEKVQEYQQKGRFFTSTSLVIDVAPAPPKGVILPAKQVVGERNKKIVEEIWKHLMSDKITKVGVYGMGGIGKTTIMTLINNKLQKEAHKFDHVIWLTVSQTLDHMKLQNDIAKALHKDLEEKEAKIKRAGELLQILEGKRFVLILDDMWEAFSLEEVGIPEPTEDNGCKLVITTRSMDVCRSMSVAEVRVQPLTKEEALNLFLDKVGRSILEVPTLKEIVESVVEECAGLPLAIVTIAGCMKGVHEIHEWRNALNELSRHVRSVRGTDADVFGRLEFSYNRLKDEKVQHCFLYCALYPEDFVIPKDELIDYWIADGILDEVENVQAKYDRGRTMLDRLVNNCLLESAYDGPYVKMHDLIRDMALRITSKSPLFMTKAGINLQNFPSAEEWKENLQKASLMKNQIKEIPSNMSPNCPCLSALFLQWNGFWRIPKHFLVHMQGLKILDLSDTNISVLPDSVSDLINLRSLLLRNCAFLRRIPSLKKLSALQYLDFHQTSIEGVPEGLEKLKKLISLNLICERLEEFPSAILPNLHSLFKLRVYWGRFTLPKTVEEAAKLSNQLDSFDGIFRRVNDFNIFVKSLGGRGPKRYRLVLYDISDQDLDFEPLSDSIRYGRKLILDEVDKMVGIMHCNIFEREGRIVCPKDVQHLSLIYIQDLERLNDFLSGDNEEGAGAYSSLRSIEIYYCNSLKEVFSPQLLSTLQTLEVIELHGRLEIEEIIAVNRVDGKEQNGKKELGRNSITSPFPD</sequence>
<evidence type="ECO:0000313" key="2">
    <source>
        <dbReference type="Proteomes" id="UP001164539"/>
    </source>
</evidence>
<proteinExistence type="predicted"/>
<reference evidence="1 2" key="1">
    <citation type="journal article" date="2023" name="Science">
        <title>Complex scaffold remodeling in plant triterpene biosynthesis.</title>
        <authorList>
            <person name="De La Pena R."/>
            <person name="Hodgson H."/>
            <person name="Liu J.C."/>
            <person name="Stephenson M.J."/>
            <person name="Martin A.C."/>
            <person name="Owen C."/>
            <person name="Harkess A."/>
            <person name="Leebens-Mack J."/>
            <person name="Jimenez L.E."/>
            <person name="Osbourn A."/>
            <person name="Sattely E.S."/>
        </authorList>
    </citation>
    <scope>NUCLEOTIDE SEQUENCE [LARGE SCALE GENOMIC DNA]</scope>
    <source>
        <strain evidence="2">cv. JPN11</strain>
        <tissue evidence="1">Leaf</tissue>
    </source>
</reference>